<dbReference type="SMART" id="SM00387">
    <property type="entry name" value="HATPase_c"/>
    <property type="match status" value="1"/>
</dbReference>
<dbReference type="InterPro" id="IPR005467">
    <property type="entry name" value="His_kinase_dom"/>
</dbReference>
<dbReference type="InterPro" id="IPR036097">
    <property type="entry name" value="HisK_dim/P_sf"/>
</dbReference>
<dbReference type="PROSITE" id="PS50109">
    <property type="entry name" value="HIS_KIN"/>
    <property type="match status" value="1"/>
</dbReference>
<dbReference type="Gene3D" id="6.10.340.10">
    <property type="match status" value="1"/>
</dbReference>
<dbReference type="InterPro" id="IPR003661">
    <property type="entry name" value="HisK_dim/P_dom"/>
</dbReference>
<evidence type="ECO:0000256" key="4">
    <source>
        <dbReference type="ARBA" id="ARBA00022553"/>
    </source>
</evidence>
<dbReference type="CDD" id="cd00082">
    <property type="entry name" value="HisKA"/>
    <property type="match status" value="1"/>
</dbReference>
<feature type="transmembrane region" description="Helical" evidence="12">
    <location>
        <begin position="281"/>
        <end position="305"/>
    </location>
</feature>
<keyword evidence="8 12" id="KW-1133">Transmembrane helix</keyword>
<proteinExistence type="predicted"/>
<dbReference type="InterPro" id="IPR050428">
    <property type="entry name" value="TCS_sensor_his_kinase"/>
</dbReference>
<dbReference type="PANTHER" id="PTHR45436:SF5">
    <property type="entry name" value="SENSOR HISTIDINE KINASE TRCS"/>
    <property type="match status" value="1"/>
</dbReference>
<name>A0A4Y3TXT5_9PROT</name>
<dbReference type="Pfam" id="PF13756">
    <property type="entry name" value="Stimulus_sens_1"/>
    <property type="match status" value="1"/>
</dbReference>
<evidence type="ECO:0000256" key="8">
    <source>
        <dbReference type="ARBA" id="ARBA00022989"/>
    </source>
</evidence>
<dbReference type="OrthoDB" id="9805942at2"/>
<evidence type="ECO:0000259" key="14">
    <source>
        <dbReference type="PROSITE" id="PS50885"/>
    </source>
</evidence>
<dbReference type="Pfam" id="PF00512">
    <property type="entry name" value="HisKA"/>
    <property type="match status" value="1"/>
</dbReference>
<evidence type="ECO:0000256" key="12">
    <source>
        <dbReference type="SAM" id="Phobius"/>
    </source>
</evidence>
<dbReference type="Proteomes" id="UP000317730">
    <property type="component" value="Unassembled WGS sequence"/>
</dbReference>
<protein>
    <recommendedName>
        <fullName evidence="3">histidine kinase</fullName>
        <ecNumber evidence="3">2.7.13.3</ecNumber>
    </recommendedName>
</protein>
<dbReference type="SUPFAM" id="SSF47384">
    <property type="entry name" value="Homodimeric domain of signal transducing histidine kinase"/>
    <property type="match status" value="1"/>
</dbReference>
<comment type="caution">
    <text evidence="15">The sequence shown here is derived from an EMBL/GenBank/DDBJ whole genome shotgun (WGS) entry which is preliminary data.</text>
</comment>
<evidence type="ECO:0000256" key="7">
    <source>
        <dbReference type="ARBA" id="ARBA00022777"/>
    </source>
</evidence>
<feature type="transmembrane region" description="Helical" evidence="12">
    <location>
        <begin position="53"/>
        <end position="72"/>
    </location>
</feature>
<dbReference type="Pfam" id="PF00672">
    <property type="entry name" value="HAMP"/>
    <property type="match status" value="1"/>
</dbReference>
<dbReference type="EC" id="2.7.13.3" evidence="3"/>
<evidence type="ECO:0000256" key="11">
    <source>
        <dbReference type="SAM" id="MobiDB-lite"/>
    </source>
</evidence>
<dbReference type="InterPro" id="IPR003594">
    <property type="entry name" value="HATPase_dom"/>
</dbReference>
<reference evidence="15 16" key="1">
    <citation type="submission" date="2019-06" db="EMBL/GenBank/DDBJ databases">
        <title>Whole genome shotgun sequence of Acetobacter peroxydans NBRC 13755.</title>
        <authorList>
            <person name="Hosoyama A."/>
            <person name="Uohara A."/>
            <person name="Ohji S."/>
            <person name="Ichikawa N."/>
        </authorList>
    </citation>
    <scope>NUCLEOTIDE SEQUENCE [LARGE SCALE GENOMIC DNA]</scope>
    <source>
        <strain evidence="15 16">NBRC 13755</strain>
    </source>
</reference>
<dbReference type="CDD" id="cd06225">
    <property type="entry name" value="HAMP"/>
    <property type="match status" value="1"/>
</dbReference>
<evidence type="ECO:0000256" key="5">
    <source>
        <dbReference type="ARBA" id="ARBA00022679"/>
    </source>
</evidence>
<evidence type="ECO:0000256" key="2">
    <source>
        <dbReference type="ARBA" id="ARBA00004370"/>
    </source>
</evidence>
<keyword evidence="6 12" id="KW-0812">Transmembrane</keyword>
<dbReference type="PANTHER" id="PTHR45436">
    <property type="entry name" value="SENSOR HISTIDINE KINASE YKOH"/>
    <property type="match status" value="1"/>
</dbReference>
<dbReference type="AlphaFoldDB" id="A0A4Y3TXT5"/>
<dbReference type="InterPro" id="IPR025919">
    <property type="entry name" value="Stimulus_sens_dom"/>
</dbReference>
<gene>
    <name evidence="15" type="ORF">APE01nite_15870</name>
</gene>
<dbReference type="PRINTS" id="PR00344">
    <property type="entry name" value="BCTRLSENSOR"/>
</dbReference>
<dbReference type="InterPro" id="IPR036890">
    <property type="entry name" value="HATPase_C_sf"/>
</dbReference>
<accession>A0A4Y3TXT5</accession>
<dbReference type="EMBL" id="BJMV01000007">
    <property type="protein sequence ID" value="GEB85790.1"/>
    <property type="molecule type" value="Genomic_DNA"/>
</dbReference>
<dbReference type="Gene3D" id="1.10.287.130">
    <property type="match status" value="1"/>
</dbReference>
<evidence type="ECO:0000256" key="9">
    <source>
        <dbReference type="ARBA" id="ARBA00023012"/>
    </source>
</evidence>
<comment type="subcellular location">
    <subcellularLocation>
        <location evidence="2">Membrane</location>
    </subcellularLocation>
</comment>
<dbReference type="Pfam" id="PF02518">
    <property type="entry name" value="HATPase_c"/>
    <property type="match status" value="1"/>
</dbReference>
<keyword evidence="4" id="KW-0597">Phosphoprotein</keyword>
<evidence type="ECO:0000256" key="1">
    <source>
        <dbReference type="ARBA" id="ARBA00000085"/>
    </source>
</evidence>
<keyword evidence="9" id="KW-0902">Two-component regulatory system</keyword>
<evidence type="ECO:0000256" key="6">
    <source>
        <dbReference type="ARBA" id="ARBA00022692"/>
    </source>
</evidence>
<evidence type="ECO:0000313" key="16">
    <source>
        <dbReference type="Proteomes" id="UP000317730"/>
    </source>
</evidence>
<dbReference type="GO" id="GO:0000155">
    <property type="term" value="F:phosphorelay sensor kinase activity"/>
    <property type="evidence" value="ECO:0007669"/>
    <property type="project" value="InterPro"/>
</dbReference>
<feature type="domain" description="HAMP" evidence="14">
    <location>
        <begin position="307"/>
        <end position="363"/>
    </location>
</feature>
<dbReference type="GO" id="GO:0005886">
    <property type="term" value="C:plasma membrane"/>
    <property type="evidence" value="ECO:0007669"/>
    <property type="project" value="TreeGrafter"/>
</dbReference>
<dbReference type="InterPro" id="IPR004358">
    <property type="entry name" value="Sig_transdc_His_kin-like_C"/>
</dbReference>
<dbReference type="SMART" id="SM00388">
    <property type="entry name" value="HisKA"/>
    <property type="match status" value="1"/>
</dbReference>
<dbReference type="InterPro" id="IPR025908">
    <property type="entry name" value="Sensor_TM1"/>
</dbReference>
<keyword evidence="7 15" id="KW-0418">Kinase</keyword>
<comment type="catalytic activity">
    <reaction evidence="1">
        <text>ATP + protein L-histidine = ADP + protein N-phospho-L-histidine.</text>
        <dbReference type="EC" id="2.7.13.3"/>
    </reaction>
</comment>
<dbReference type="SMART" id="SM00304">
    <property type="entry name" value="HAMP"/>
    <property type="match status" value="1"/>
</dbReference>
<dbReference type="Gene3D" id="3.30.565.10">
    <property type="entry name" value="Histidine kinase-like ATPase, C-terminal domain"/>
    <property type="match status" value="1"/>
</dbReference>
<sequence length="610" mass="67006">MTDRPPFLAPLSRRVDSLRHLRVPGRRPQKGVEATAAYQASRTRLVSPLMRRILLVNILPLALLGVTVLFLGQFRNSLLASEVSGLREQARIYAGALGQSAVRAIHPRPGSGVQDKNYALETALARPLLQRLTEPSPAAHARLFGPDGRLVADNLIDISDSPDIPLTFSPSPHRARAIHMPAPSAYERFLSWLWASHNPRIVTLDTDEEDTPDHPPGPPEDNGDPTTPAANRPPPETPPYIRRTAQGRLLITVAEPVIHDGRTVGVVQLTRMAWQVDRSLFTIRSTILSLFLMALVLTVLLSWYLSLTIARPLLRLAASAQVMRDTTGRSGTVPARLLARRDEIGDLARALQASAQALWKRMDAIERFAADVSHEIKNPLSSIRSAIETLLRIEDLNQQRRLLTIINADVRRLDRLITDISDASRLDAEMSRAKAEPVEIAPLLGVLAEIHQATRQEGQPIIVTNITQESPDHPLCVLAVEDRLVQVLRNLIGNAISFSPPNGRIVLSAAETGKMVSISVADEGPGIPQAKLDSIFDRFYSERPKDENFGQHSGLGLSISRQIIEALHGTISVENLLDRHGAITGACFTILLPRAMPLPRQGKGSAPRRD</sequence>
<keyword evidence="16" id="KW-1185">Reference proteome</keyword>
<feature type="domain" description="Histidine kinase" evidence="13">
    <location>
        <begin position="371"/>
        <end position="596"/>
    </location>
</feature>
<dbReference type="SUPFAM" id="SSF55874">
    <property type="entry name" value="ATPase domain of HSP90 chaperone/DNA topoisomerase II/histidine kinase"/>
    <property type="match status" value="1"/>
</dbReference>
<organism evidence="15 16">
    <name type="scientific">Acetobacter peroxydans</name>
    <dbReference type="NCBI Taxonomy" id="104098"/>
    <lineage>
        <taxon>Bacteria</taxon>
        <taxon>Pseudomonadati</taxon>
        <taxon>Pseudomonadota</taxon>
        <taxon>Alphaproteobacteria</taxon>
        <taxon>Acetobacterales</taxon>
        <taxon>Acetobacteraceae</taxon>
        <taxon>Acetobacter</taxon>
    </lineage>
</organism>
<feature type="region of interest" description="Disordered" evidence="11">
    <location>
        <begin position="205"/>
        <end position="241"/>
    </location>
</feature>
<evidence type="ECO:0000256" key="3">
    <source>
        <dbReference type="ARBA" id="ARBA00012438"/>
    </source>
</evidence>
<keyword evidence="10 12" id="KW-0472">Membrane</keyword>
<dbReference type="RefSeq" id="WP_141376320.1">
    <property type="nucleotide sequence ID" value="NZ_BAPL01000025.1"/>
</dbReference>
<evidence type="ECO:0000259" key="13">
    <source>
        <dbReference type="PROSITE" id="PS50109"/>
    </source>
</evidence>
<dbReference type="Pfam" id="PF13755">
    <property type="entry name" value="Sensor_TM1"/>
    <property type="match status" value="1"/>
</dbReference>
<evidence type="ECO:0000256" key="10">
    <source>
        <dbReference type="ARBA" id="ARBA00023136"/>
    </source>
</evidence>
<dbReference type="PROSITE" id="PS50885">
    <property type="entry name" value="HAMP"/>
    <property type="match status" value="1"/>
</dbReference>
<keyword evidence="5" id="KW-0808">Transferase</keyword>
<dbReference type="InterPro" id="IPR003660">
    <property type="entry name" value="HAMP_dom"/>
</dbReference>
<evidence type="ECO:0000313" key="15">
    <source>
        <dbReference type="EMBL" id="GEB85790.1"/>
    </source>
</evidence>